<keyword evidence="2 8" id="KW-0812">Transmembrane</keyword>
<evidence type="ECO:0000256" key="4">
    <source>
        <dbReference type="ARBA" id="ARBA00023040"/>
    </source>
</evidence>
<dbReference type="GO" id="GO:0016020">
    <property type="term" value="C:membrane"/>
    <property type="evidence" value="ECO:0007669"/>
    <property type="project" value="UniProtKB-SubCell"/>
</dbReference>
<feature type="transmembrane region" description="Helical" evidence="8">
    <location>
        <begin position="231"/>
        <end position="259"/>
    </location>
</feature>
<comment type="subcellular location">
    <subcellularLocation>
        <location evidence="1">Membrane</location>
        <topology evidence="1">Multi-pass membrane protein</topology>
    </subcellularLocation>
</comment>
<dbReference type="Gene3D" id="1.20.1070.10">
    <property type="entry name" value="Rhodopsin 7-helix transmembrane proteins"/>
    <property type="match status" value="1"/>
</dbReference>
<keyword evidence="3 8" id="KW-1133">Transmembrane helix</keyword>
<gene>
    <name evidence="10" type="primary">106059104</name>
</gene>
<evidence type="ECO:0000256" key="7">
    <source>
        <dbReference type="ARBA" id="ARBA00023224"/>
    </source>
</evidence>
<dbReference type="VEuPathDB" id="VectorBase:BGLB030208"/>
<accession>A0A2C9LE98</accession>
<protein>
    <recommendedName>
        <fullName evidence="9">G-protein coupled receptors family 1 profile domain-containing protein</fullName>
    </recommendedName>
</protein>
<feature type="transmembrane region" description="Helical" evidence="8">
    <location>
        <begin position="6"/>
        <end position="28"/>
    </location>
</feature>
<feature type="transmembrane region" description="Helical" evidence="8">
    <location>
        <begin position="182"/>
        <end position="202"/>
    </location>
</feature>
<evidence type="ECO:0000256" key="8">
    <source>
        <dbReference type="SAM" id="Phobius"/>
    </source>
</evidence>
<keyword evidence="5 8" id="KW-0472">Membrane</keyword>
<proteinExistence type="predicted"/>
<evidence type="ECO:0000256" key="2">
    <source>
        <dbReference type="ARBA" id="ARBA00022692"/>
    </source>
</evidence>
<feature type="transmembrane region" description="Helical" evidence="8">
    <location>
        <begin position="124"/>
        <end position="145"/>
    </location>
</feature>
<sequence>MVICNLVLGELIGLVGIVANIVTIIIFIQNGIVDSVDVTLTALAISDIGALMTSQFYNIMINPWSLSVQFPFETFEVVTLVSFFPHGYFIRVSGLITSYAAFERCLCVVFPMKVKNLISCKKSMVINVTIFILSITNICTPYNFLYFDWVFTPERNATVLRVVTRENYAEPISHSYLYSDVFVPYFTFSVLITCTVTIAITLNRSARWKTSFSSEKTGKAAKKATLKELKVVRMLTVVSAIFIVCLIPLSATLTAVAFVNDLSILGPYFKVARLCYSVSFMTETVSSTMNPFVYFKMSSKYRRGFLKLFGKLLPCNIT</sequence>
<evidence type="ECO:0000256" key="1">
    <source>
        <dbReference type="ARBA" id="ARBA00004141"/>
    </source>
</evidence>
<dbReference type="KEGG" id="bgt:106059104"/>
<name>A0A2C9LE98_BIOGL</name>
<feature type="transmembrane region" description="Helical" evidence="8">
    <location>
        <begin position="88"/>
        <end position="112"/>
    </location>
</feature>
<evidence type="ECO:0000313" key="10">
    <source>
        <dbReference type="EnsemblMetazoa" id="BGLB030208-PA"/>
    </source>
</evidence>
<evidence type="ECO:0000256" key="3">
    <source>
        <dbReference type="ARBA" id="ARBA00022989"/>
    </source>
</evidence>
<dbReference type="PRINTS" id="PR00237">
    <property type="entry name" value="GPCRRHODOPSN"/>
</dbReference>
<reference evidence="10" key="1">
    <citation type="submission" date="2020-05" db="UniProtKB">
        <authorList>
            <consortium name="EnsemblMetazoa"/>
        </authorList>
    </citation>
    <scope>IDENTIFICATION</scope>
    <source>
        <strain evidence="10">BB02</strain>
    </source>
</reference>
<dbReference type="InterPro" id="IPR017452">
    <property type="entry name" value="GPCR_Rhodpsn_7TM"/>
</dbReference>
<dbReference type="EnsemblMetazoa" id="BGLB030208-RA">
    <property type="protein sequence ID" value="BGLB030208-PA"/>
    <property type="gene ID" value="BGLB030208"/>
</dbReference>
<keyword evidence="6" id="KW-0675">Receptor</keyword>
<dbReference type="InterPro" id="IPR000276">
    <property type="entry name" value="GPCR_Rhodpsn"/>
</dbReference>
<evidence type="ECO:0000259" key="9">
    <source>
        <dbReference type="PROSITE" id="PS50262"/>
    </source>
</evidence>
<organism evidence="10 11">
    <name type="scientific">Biomphalaria glabrata</name>
    <name type="common">Bloodfluke planorb</name>
    <name type="synonym">Freshwater snail</name>
    <dbReference type="NCBI Taxonomy" id="6526"/>
    <lineage>
        <taxon>Eukaryota</taxon>
        <taxon>Metazoa</taxon>
        <taxon>Spiralia</taxon>
        <taxon>Lophotrochozoa</taxon>
        <taxon>Mollusca</taxon>
        <taxon>Gastropoda</taxon>
        <taxon>Heterobranchia</taxon>
        <taxon>Euthyneura</taxon>
        <taxon>Panpulmonata</taxon>
        <taxon>Hygrophila</taxon>
        <taxon>Lymnaeoidea</taxon>
        <taxon>Planorbidae</taxon>
        <taxon>Biomphalaria</taxon>
    </lineage>
</organism>
<dbReference type="VEuPathDB" id="VectorBase:BGLAX_050748"/>
<dbReference type="PANTHER" id="PTHR24243">
    <property type="entry name" value="G-PROTEIN COUPLED RECEPTOR"/>
    <property type="match status" value="1"/>
</dbReference>
<keyword evidence="7" id="KW-0807">Transducer</keyword>
<dbReference type="Pfam" id="PF00001">
    <property type="entry name" value="7tm_1"/>
    <property type="match status" value="1"/>
</dbReference>
<evidence type="ECO:0000256" key="5">
    <source>
        <dbReference type="ARBA" id="ARBA00023136"/>
    </source>
</evidence>
<dbReference type="SUPFAM" id="SSF81321">
    <property type="entry name" value="Family A G protein-coupled receptor-like"/>
    <property type="match status" value="1"/>
</dbReference>
<keyword evidence="4" id="KW-0297">G-protein coupled receptor</keyword>
<dbReference type="PANTHER" id="PTHR24243:SF208">
    <property type="entry name" value="PYROKININ-1 RECEPTOR"/>
    <property type="match status" value="1"/>
</dbReference>
<dbReference type="AlphaFoldDB" id="A0A2C9LE98"/>
<feature type="domain" description="G-protein coupled receptors family 1 profile" evidence="9">
    <location>
        <begin position="19"/>
        <end position="294"/>
    </location>
</feature>
<evidence type="ECO:0000256" key="6">
    <source>
        <dbReference type="ARBA" id="ARBA00023170"/>
    </source>
</evidence>
<dbReference type="GO" id="GO:0004930">
    <property type="term" value="F:G protein-coupled receptor activity"/>
    <property type="evidence" value="ECO:0007669"/>
    <property type="project" value="UniProtKB-KW"/>
</dbReference>
<evidence type="ECO:0000313" key="11">
    <source>
        <dbReference type="Proteomes" id="UP000076420"/>
    </source>
</evidence>
<dbReference type="PROSITE" id="PS50262">
    <property type="entry name" value="G_PROTEIN_RECEP_F1_2"/>
    <property type="match status" value="1"/>
</dbReference>
<dbReference type="Proteomes" id="UP000076420">
    <property type="component" value="Unassembled WGS sequence"/>
</dbReference>